<sequence>MMNKKLISVSGRILVNKEVDNVFDFFANPGNDKLWRAEINNSILDGPLQPGVIISEYSNLSKKASNNLLKLQCVQFEKNNNAVFETTGSERFYLKSQRMVRTVSKSSTELTYKLEFDKSIVKFATGFSLPGFLISFKAGSDLKKYLRKLKTRIEST</sequence>
<keyword evidence="2" id="KW-1185">Reference proteome</keyword>
<dbReference type="EMBL" id="JAKLTR010000006">
    <property type="protein sequence ID" value="MCG2614728.1"/>
    <property type="molecule type" value="Genomic_DNA"/>
</dbReference>
<gene>
    <name evidence="1" type="ORF">LZZ85_10570</name>
</gene>
<accession>A0ABS9KQZ3</accession>
<evidence type="ECO:0000313" key="1">
    <source>
        <dbReference type="EMBL" id="MCG2614728.1"/>
    </source>
</evidence>
<proteinExistence type="predicted"/>
<comment type="caution">
    <text evidence="1">The sequence shown here is derived from an EMBL/GenBank/DDBJ whole genome shotgun (WGS) entry which is preliminary data.</text>
</comment>
<dbReference type="RefSeq" id="WP_237871428.1">
    <property type="nucleotide sequence ID" value="NZ_JAKLTR010000006.1"/>
</dbReference>
<organism evidence="1 2">
    <name type="scientific">Terrimonas ginsenosidimutans</name>
    <dbReference type="NCBI Taxonomy" id="2908004"/>
    <lineage>
        <taxon>Bacteria</taxon>
        <taxon>Pseudomonadati</taxon>
        <taxon>Bacteroidota</taxon>
        <taxon>Chitinophagia</taxon>
        <taxon>Chitinophagales</taxon>
        <taxon>Chitinophagaceae</taxon>
        <taxon>Terrimonas</taxon>
    </lineage>
</organism>
<evidence type="ECO:0000313" key="2">
    <source>
        <dbReference type="Proteomes" id="UP001165367"/>
    </source>
</evidence>
<evidence type="ECO:0008006" key="3">
    <source>
        <dbReference type="Google" id="ProtNLM"/>
    </source>
</evidence>
<dbReference type="Proteomes" id="UP001165367">
    <property type="component" value="Unassembled WGS sequence"/>
</dbReference>
<protein>
    <recommendedName>
        <fullName evidence="3">SRPBCC family protein</fullName>
    </recommendedName>
</protein>
<name>A0ABS9KQZ3_9BACT</name>
<reference evidence="1" key="1">
    <citation type="submission" date="2022-01" db="EMBL/GenBank/DDBJ databases">
        <authorList>
            <person name="Jo J.-H."/>
            <person name="Im W.-T."/>
        </authorList>
    </citation>
    <scope>NUCLEOTIDE SEQUENCE</scope>
    <source>
        <strain evidence="1">NA20</strain>
    </source>
</reference>